<organism evidence="1 2">
    <name type="scientific">Microseira wollei NIES-4236</name>
    <dbReference type="NCBI Taxonomy" id="2530354"/>
    <lineage>
        <taxon>Bacteria</taxon>
        <taxon>Bacillati</taxon>
        <taxon>Cyanobacteriota</taxon>
        <taxon>Cyanophyceae</taxon>
        <taxon>Oscillatoriophycideae</taxon>
        <taxon>Aerosakkonematales</taxon>
        <taxon>Aerosakkonemataceae</taxon>
        <taxon>Microseira</taxon>
    </lineage>
</organism>
<name>A0AAV3XGI6_9CYAN</name>
<dbReference type="Pfam" id="PF14217">
    <property type="entry name" value="DUF4327"/>
    <property type="match status" value="1"/>
</dbReference>
<evidence type="ECO:0008006" key="3">
    <source>
        <dbReference type="Google" id="ProtNLM"/>
    </source>
</evidence>
<dbReference type="InterPro" id="IPR025477">
    <property type="entry name" value="DUF4327"/>
</dbReference>
<accession>A0AAV3XGI6</accession>
<evidence type="ECO:0000313" key="2">
    <source>
        <dbReference type="Proteomes" id="UP001050975"/>
    </source>
</evidence>
<protein>
    <recommendedName>
        <fullName evidence="3">DUF4327 domain-containing protein</fullName>
    </recommendedName>
</protein>
<keyword evidence="2" id="KW-1185">Reference proteome</keyword>
<evidence type="ECO:0000313" key="1">
    <source>
        <dbReference type="EMBL" id="GET41524.1"/>
    </source>
</evidence>
<sequence length="75" mass="8745">MECMAQQVIHPMVKLQRQVGSLVTSNLLKPTDSIWKIALLYGEEWSYWKKELLDFGFTMQDPVSELLAVEAWEDE</sequence>
<dbReference type="Proteomes" id="UP001050975">
    <property type="component" value="Unassembled WGS sequence"/>
</dbReference>
<dbReference type="AlphaFoldDB" id="A0AAV3XGI6"/>
<comment type="caution">
    <text evidence="1">The sequence shown here is derived from an EMBL/GenBank/DDBJ whole genome shotgun (WGS) entry which is preliminary data.</text>
</comment>
<gene>
    <name evidence="1" type="ORF">MiSe_63360</name>
</gene>
<reference evidence="1" key="1">
    <citation type="submission" date="2019-10" db="EMBL/GenBank/DDBJ databases">
        <title>Draft genome sequece of Microseira wollei NIES-4236.</title>
        <authorList>
            <person name="Yamaguchi H."/>
            <person name="Suzuki S."/>
            <person name="Kawachi M."/>
        </authorList>
    </citation>
    <scope>NUCLEOTIDE SEQUENCE</scope>
    <source>
        <strain evidence="1">NIES-4236</strain>
    </source>
</reference>
<dbReference type="EMBL" id="BLAY01000125">
    <property type="protein sequence ID" value="GET41524.1"/>
    <property type="molecule type" value="Genomic_DNA"/>
</dbReference>
<proteinExistence type="predicted"/>